<name>A0A1J5PCY2_9ZZZZ</name>
<evidence type="ECO:0000259" key="1">
    <source>
        <dbReference type="Pfam" id="PF05170"/>
    </source>
</evidence>
<protein>
    <submittedName>
        <fullName evidence="2">Putative assembly protein</fullName>
    </submittedName>
</protein>
<dbReference type="GO" id="GO:0005886">
    <property type="term" value="C:plasma membrane"/>
    <property type="evidence" value="ECO:0007669"/>
    <property type="project" value="TreeGrafter"/>
</dbReference>
<comment type="caution">
    <text evidence="2">The sequence shown here is derived from an EMBL/GenBank/DDBJ whole genome shotgun (WGS) entry which is preliminary data.</text>
</comment>
<proteinExistence type="predicted"/>
<organism evidence="2">
    <name type="scientific">mine drainage metagenome</name>
    <dbReference type="NCBI Taxonomy" id="410659"/>
    <lineage>
        <taxon>unclassified sequences</taxon>
        <taxon>metagenomes</taxon>
        <taxon>ecological metagenomes</taxon>
    </lineage>
</organism>
<evidence type="ECO:0000313" key="2">
    <source>
        <dbReference type="EMBL" id="OIQ69497.1"/>
    </source>
</evidence>
<dbReference type="InterPro" id="IPR052894">
    <property type="entry name" value="AsmA-related"/>
</dbReference>
<dbReference type="PANTHER" id="PTHR30441">
    <property type="entry name" value="DUF748 DOMAIN-CONTAINING PROTEIN"/>
    <property type="match status" value="1"/>
</dbReference>
<dbReference type="AlphaFoldDB" id="A0A1J5PCY2"/>
<sequence>MTLDSNVVSGDVTVALAGARPKVTADLAAGALTLASLAGGAGGGSSGKAAPASAGWSKAPIDARAMGAMDANVSLSAASVDLGAVKLGKSAVSVALAAGRAVVTLKPVTAYQGAVSGQVTVDGARGLSVASNLNIANMALQPLLSDYAGYKRLIGTANAKVVLAGSGGSMDAIMHSLSGSGSISIGKGEIQGLDLAGMLTSMNMNYMGAGARTIFDGITASYTVKGGVLSNSDLSLKAPVLTASGAGTVDLGARTLDYTVTPTALQGLAGAQGVSVPLKISGPWAAPSFGLDMNSAVGAKLDAAKKKLEDQAKAAAAKAIADKLGGGTSGGTGNAVQDKAAQELMKLLGGN</sequence>
<dbReference type="EMBL" id="MLJW01004690">
    <property type="protein sequence ID" value="OIQ69497.1"/>
    <property type="molecule type" value="Genomic_DNA"/>
</dbReference>
<dbReference type="GO" id="GO:0090313">
    <property type="term" value="P:regulation of protein targeting to membrane"/>
    <property type="evidence" value="ECO:0007669"/>
    <property type="project" value="TreeGrafter"/>
</dbReference>
<gene>
    <name evidence="2" type="ORF">GALL_489000</name>
</gene>
<accession>A0A1J5PCY2</accession>
<dbReference type="PANTHER" id="PTHR30441:SF4">
    <property type="entry name" value="PROTEIN ASMA"/>
    <property type="match status" value="1"/>
</dbReference>
<dbReference type="Pfam" id="PF05170">
    <property type="entry name" value="AsmA"/>
    <property type="match status" value="1"/>
</dbReference>
<feature type="domain" description="AsmA" evidence="1">
    <location>
        <begin position="48"/>
        <end position="233"/>
    </location>
</feature>
<reference evidence="2" key="1">
    <citation type="submission" date="2016-10" db="EMBL/GenBank/DDBJ databases">
        <title>Sequence of Gallionella enrichment culture.</title>
        <authorList>
            <person name="Poehlein A."/>
            <person name="Muehling M."/>
            <person name="Daniel R."/>
        </authorList>
    </citation>
    <scope>NUCLEOTIDE SEQUENCE</scope>
</reference>
<dbReference type="InterPro" id="IPR007844">
    <property type="entry name" value="AsmA"/>
</dbReference>